<dbReference type="Proteomes" id="UP000095286">
    <property type="component" value="Unplaced"/>
</dbReference>
<proteinExistence type="predicted"/>
<organism evidence="1 2">
    <name type="scientific">Rhabditophanes sp. KR3021</name>
    <dbReference type="NCBI Taxonomy" id="114890"/>
    <lineage>
        <taxon>Eukaryota</taxon>
        <taxon>Metazoa</taxon>
        <taxon>Ecdysozoa</taxon>
        <taxon>Nematoda</taxon>
        <taxon>Chromadorea</taxon>
        <taxon>Rhabditida</taxon>
        <taxon>Tylenchina</taxon>
        <taxon>Panagrolaimomorpha</taxon>
        <taxon>Strongyloidoidea</taxon>
        <taxon>Alloionematidae</taxon>
        <taxon>Rhabditophanes</taxon>
    </lineage>
</organism>
<evidence type="ECO:0000313" key="1">
    <source>
        <dbReference type="Proteomes" id="UP000095286"/>
    </source>
</evidence>
<accession>A0AC35TXP6</accession>
<protein>
    <submittedName>
        <fullName evidence="2">Neurobeachin</fullName>
    </submittedName>
</protein>
<reference evidence="2" key="1">
    <citation type="submission" date="2016-11" db="UniProtKB">
        <authorList>
            <consortium name="WormBaseParasite"/>
        </authorList>
    </citation>
    <scope>IDENTIFICATION</scope>
    <source>
        <strain evidence="2">KR3021</strain>
    </source>
</reference>
<sequence>MILRYCDHLHGRWRFLDFRAIFLRRYMLQYTSFELFLRKRHAIMFAFDDFETVKKVIEHLPPIGIGVKYGLPQSHKTSLMTPKQLYKHSDLPQRWQKREINNFEYLMFLNTIAGRTYNDLNQYPVFPWVLSNYTTQTIDLREPNNFRDLTKPIGALTEQRKKFYTDRFNSWQDETIPPFHFGTHYSTEAFTLNWMFRQEPFTSIFLDLQSGKFDHSDRLFHSMEQAWENCQKNPQDVKELIPELFYLPEMFRNSNGYDLGKRDDGTLVNEVILPPWANGSPEKFVQIHREALESDLVSCQLNQWIDLIFGFKQKGVEAIRNTNVFYYLSYEGSVNQAAIEDPIIRQGIERQILSFGQTPVQLLTTAHQPRYSIMSMSPLAYKPLSDDLCMLLKFISNSSVCHISANTNPSLPHPTLLAITQSLVFSLNKWNHAYSSHQSSHSMAPNTISGSKDDKSEGTNQSKIPELPLIVDPLLAIGNPTTPISKRHLGDSFDQRFPITSSNFVTSVDSKVIIACGYPDYSFRVIDSETATVKQVIYGHGDVVTCISRSEPFPFMDCILATGSIDCTVVLWYFSCNTNLVSAEYEMAAGEGPVPKAILTGHDSQITAIVVSTENGLIVSGSKDGAVLMHTLNGELLRRIQSKDLPGLYKNQNLPPVSNILMNRDCFIVVIYNQEDVATFTSTGMPLNEPLHRSVEKICSSCMSRDGDYIVIGSEQGRVSILRLFPLQMLYTYQQTDSVIRSLAISTNQSFILAGLDSGAIVVFNVDFNKWRFEYKPNTLKN</sequence>
<name>A0AC35TXP6_9BILA</name>
<dbReference type="WBParaSite" id="RSKR_0000536100.1">
    <property type="protein sequence ID" value="RSKR_0000536100.1"/>
    <property type="gene ID" value="RSKR_0000536100"/>
</dbReference>
<evidence type="ECO:0000313" key="2">
    <source>
        <dbReference type="WBParaSite" id="RSKR_0000536100.1"/>
    </source>
</evidence>